<proteinExistence type="predicted"/>
<evidence type="ECO:0000313" key="1">
    <source>
        <dbReference type="EMBL" id="CAF4437818.1"/>
    </source>
</evidence>
<feature type="non-terminal residue" evidence="2">
    <location>
        <position position="1"/>
    </location>
</feature>
<evidence type="ECO:0000313" key="3">
    <source>
        <dbReference type="Proteomes" id="UP000681720"/>
    </source>
</evidence>
<accession>A0A8S3B8Q7</accession>
<dbReference type="EMBL" id="CAJOBH010063733">
    <property type="protein sequence ID" value="CAF4437818.1"/>
    <property type="molecule type" value="Genomic_DNA"/>
</dbReference>
<dbReference type="Proteomes" id="UP000681967">
    <property type="component" value="Unassembled WGS sequence"/>
</dbReference>
<dbReference type="Proteomes" id="UP000681720">
    <property type="component" value="Unassembled WGS sequence"/>
</dbReference>
<organism evidence="2 3">
    <name type="scientific">Rotaria magnacalcarata</name>
    <dbReference type="NCBI Taxonomy" id="392030"/>
    <lineage>
        <taxon>Eukaryota</taxon>
        <taxon>Metazoa</taxon>
        <taxon>Spiralia</taxon>
        <taxon>Gnathifera</taxon>
        <taxon>Rotifera</taxon>
        <taxon>Eurotatoria</taxon>
        <taxon>Bdelloidea</taxon>
        <taxon>Philodinida</taxon>
        <taxon>Philodinidae</taxon>
        <taxon>Rotaria</taxon>
    </lineage>
</organism>
<name>A0A8S3B8Q7_9BILA</name>
<gene>
    <name evidence="1" type="ORF">BYL167_LOCUS33185</name>
    <name evidence="2" type="ORF">GIL414_LOCUS47448</name>
</gene>
<reference evidence="2" key="1">
    <citation type="submission" date="2021-02" db="EMBL/GenBank/DDBJ databases">
        <authorList>
            <person name="Nowell W R."/>
        </authorList>
    </citation>
    <scope>NUCLEOTIDE SEQUENCE</scope>
</reference>
<evidence type="ECO:0000313" key="2">
    <source>
        <dbReference type="EMBL" id="CAF4807822.1"/>
    </source>
</evidence>
<dbReference type="EMBL" id="CAJOBJ010151356">
    <property type="protein sequence ID" value="CAF4807822.1"/>
    <property type="molecule type" value="Genomic_DNA"/>
</dbReference>
<feature type="non-terminal residue" evidence="2">
    <location>
        <position position="80"/>
    </location>
</feature>
<protein>
    <submittedName>
        <fullName evidence="2">Uncharacterized protein</fullName>
    </submittedName>
</protein>
<comment type="caution">
    <text evidence="2">The sequence shown here is derived from an EMBL/GenBank/DDBJ whole genome shotgun (WGS) entry which is preliminary data.</text>
</comment>
<sequence>YTQDRTSLEYNITYLSIPINRQWTSSTNDLPSSTSVNSEKGRLESRRFACDVDDNDVRAFKAMIYMEQARKQHVRPLTRL</sequence>
<dbReference type="AlphaFoldDB" id="A0A8S3B8Q7"/>